<organism evidence="1">
    <name type="scientific">Capitella teleta</name>
    <name type="common">Polychaete worm</name>
    <dbReference type="NCBI Taxonomy" id="283909"/>
    <lineage>
        <taxon>Eukaryota</taxon>
        <taxon>Metazoa</taxon>
        <taxon>Spiralia</taxon>
        <taxon>Lophotrochozoa</taxon>
        <taxon>Annelida</taxon>
        <taxon>Polychaeta</taxon>
        <taxon>Sedentaria</taxon>
        <taxon>Scolecida</taxon>
        <taxon>Capitellidae</taxon>
        <taxon>Capitella</taxon>
    </lineage>
</organism>
<evidence type="ECO:0000313" key="2">
    <source>
        <dbReference type="EnsemblMetazoa" id="CapteP201221"/>
    </source>
</evidence>
<dbReference type="EMBL" id="AMQN01017238">
    <property type="status" value="NOT_ANNOTATED_CDS"/>
    <property type="molecule type" value="Genomic_DNA"/>
</dbReference>
<accession>R7VDC7</accession>
<proteinExistence type="predicted"/>
<dbReference type="Proteomes" id="UP000014760">
    <property type="component" value="Unassembled WGS sequence"/>
</dbReference>
<name>R7VDC7_CAPTE</name>
<evidence type="ECO:0000313" key="3">
    <source>
        <dbReference type="Proteomes" id="UP000014760"/>
    </source>
</evidence>
<dbReference type="EMBL" id="KB292884">
    <property type="protein sequence ID" value="ELU16843.1"/>
    <property type="molecule type" value="Genomic_DNA"/>
</dbReference>
<dbReference type="HOGENOM" id="CLU_1751422_0_0_1"/>
<keyword evidence="3" id="KW-1185">Reference proteome</keyword>
<protein>
    <submittedName>
        <fullName evidence="1 2">Uncharacterized protein</fullName>
    </submittedName>
</protein>
<reference evidence="2" key="3">
    <citation type="submission" date="2015-06" db="UniProtKB">
        <authorList>
            <consortium name="EnsemblMetazoa"/>
        </authorList>
    </citation>
    <scope>IDENTIFICATION</scope>
</reference>
<reference evidence="1 3" key="2">
    <citation type="journal article" date="2013" name="Nature">
        <title>Insights into bilaterian evolution from three spiralian genomes.</title>
        <authorList>
            <person name="Simakov O."/>
            <person name="Marletaz F."/>
            <person name="Cho S.J."/>
            <person name="Edsinger-Gonzales E."/>
            <person name="Havlak P."/>
            <person name="Hellsten U."/>
            <person name="Kuo D.H."/>
            <person name="Larsson T."/>
            <person name="Lv J."/>
            <person name="Arendt D."/>
            <person name="Savage R."/>
            <person name="Osoegawa K."/>
            <person name="de Jong P."/>
            <person name="Grimwood J."/>
            <person name="Chapman J.A."/>
            <person name="Shapiro H."/>
            <person name="Aerts A."/>
            <person name="Otillar R.P."/>
            <person name="Terry A.Y."/>
            <person name="Boore J.L."/>
            <person name="Grigoriev I.V."/>
            <person name="Lindberg D.R."/>
            <person name="Seaver E.C."/>
            <person name="Weisblat D.A."/>
            <person name="Putnam N.H."/>
            <person name="Rokhsar D.S."/>
        </authorList>
    </citation>
    <scope>NUCLEOTIDE SEQUENCE</scope>
    <source>
        <strain evidence="1 3">I ESC-2004</strain>
    </source>
</reference>
<reference evidence="3" key="1">
    <citation type="submission" date="2012-12" db="EMBL/GenBank/DDBJ databases">
        <authorList>
            <person name="Hellsten U."/>
            <person name="Grimwood J."/>
            <person name="Chapman J.A."/>
            <person name="Shapiro H."/>
            <person name="Aerts A."/>
            <person name="Otillar R.P."/>
            <person name="Terry A.Y."/>
            <person name="Boore J.L."/>
            <person name="Simakov O."/>
            <person name="Marletaz F."/>
            <person name="Cho S.-J."/>
            <person name="Edsinger-Gonzales E."/>
            <person name="Havlak P."/>
            <person name="Kuo D.-H."/>
            <person name="Larsson T."/>
            <person name="Lv J."/>
            <person name="Arendt D."/>
            <person name="Savage R."/>
            <person name="Osoegawa K."/>
            <person name="de Jong P."/>
            <person name="Lindberg D.R."/>
            <person name="Seaver E.C."/>
            <person name="Weisblat D.A."/>
            <person name="Putnam N.H."/>
            <person name="Grigoriev I.V."/>
            <person name="Rokhsar D.S."/>
        </authorList>
    </citation>
    <scope>NUCLEOTIDE SEQUENCE</scope>
    <source>
        <strain evidence="3">I ESC-2004</strain>
    </source>
</reference>
<dbReference type="AlphaFoldDB" id="R7VDC7"/>
<dbReference type="EnsemblMetazoa" id="CapteT201221">
    <property type="protein sequence ID" value="CapteP201221"/>
    <property type="gene ID" value="CapteG201221"/>
</dbReference>
<gene>
    <name evidence="1" type="ORF">CAPTEDRAFT_201221</name>
</gene>
<sequence>MPLTDKEDYEFQFKAHLNEEPKMPMLLHLVTPFNHALLTYSRLLVDVAGRQLIRIDDLSTISYLVDAFHADAPHLYLPILRRYPQLTQPDFSIENLRHVYGQQAMICTLSRSFGYMESANLRSTESQKVLQRKSRYFYELYWTLCCAIN</sequence>
<evidence type="ECO:0000313" key="1">
    <source>
        <dbReference type="EMBL" id="ELU16843.1"/>
    </source>
</evidence>